<name>A0AAV4V359_CAEEX</name>
<gene>
    <name evidence="1" type="ORF">CEXT_245041</name>
</gene>
<dbReference type="AlphaFoldDB" id="A0AAV4V359"/>
<evidence type="ECO:0000313" key="1">
    <source>
        <dbReference type="EMBL" id="GIY64622.1"/>
    </source>
</evidence>
<dbReference type="Proteomes" id="UP001054945">
    <property type="component" value="Unassembled WGS sequence"/>
</dbReference>
<protein>
    <submittedName>
        <fullName evidence="1">Uncharacterized protein</fullName>
    </submittedName>
</protein>
<organism evidence="1 2">
    <name type="scientific">Caerostris extrusa</name>
    <name type="common">Bark spider</name>
    <name type="synonym">Caerostris bankana</name>
    <dbReference type="NCBI Taxonomy" id="172846"/>
    <lineage>
        <taxon>Eukaryota</taxon>
        <taxon>Metazoa</taxon>
        <taxon>Ecdysozoa</taxon>
        <taxon>Arthropoda</taxon>
        <taxon>Chelicerata</taxon>
        <taxon>Arachnida</taxon>
        <taxon>Araneae</taxon>
        <taxon>Araneomorphae</taxon>
        <taxon>Entelegynae</taxon>
        <taxon>Araneoidea</taxon>
        <taxon>Araneidae</taxon>
        <taxon>Caerostris</taxon>
    </lineage>
</organism>
<proteinExistence type="predicted"/>
<dbReference type="EMBL" id="BPLR01013902">
    <property type="protein sequence ID" value="GIY64622.1"/>
    <property type="molecule type" value="Genomic_DNA"/>
</dbReference>
<sequence length="111" mass="13080">MLTKALQHVIGKILLFKERAWHDINGHTMPIERRPLNRTIVNSASQFNEAPHSIPFVDRQHLIASTRNCKVNFPRAREINEHPDRWEINLFDKMEYTPDLSRGHQDSREPC</sequence>
<reference evidence="1 2" key="1">
    <citation type="submission" date="2021-06" db="EMBL/GenBank/DDBJ databases">
        <title>Caerostris extrusa draft genome.</title>
        <authorList>
            <person name="Kono N."/>
            <person name="Arakawa K."/>
        </authorList>
    </citation>
    <scope>NUCLEOTIDE SEQUENCE [LARGE SCALE GENOMIC DNA]</scope>
</reference>
<accession>A0AAV4V359</accession>
<evidence type="ECO:0000313" key="2">
    <source>
        <dbReference type="Proteomes" id="UP001054945"/>
    </source>
</evidence>
<keyword evidence="2" id="KW-1185">Reference proteome</keyword>
<comment type="caution">
    <text evidence="1">The sequence shown here is derived from an EMBL/GenBank/DDBJ whole genome shotgun (WGS) entry which is preliminary data.</text>
</comment>